<sequence length="199" mass="23836">MSLFKALKFKIDRFLIARKIRKEQYSWFVVSNNLNQGNAVFRPSNKRKITYRQWKDNKKDEKEISKLVEAINDSLDVDETCDEYKAFVAKHYKEQGYTVWEYSKDMIHRDELDLVLKKSKNIILVKCKNSNEDIDIKQIVNFETQADKFLKKNQVFEHYSIKLRYTMSSLLLEEEAYDYIKSHSDRLDYDIIKPTTPKP</sequence>
<evidence type="ECO:0000313" key="1">
    <source>
        <dbReference type="EMBL" id="SFV55053.1"/>
    </source>
</evidence>
<protein>
    <recommendedName>
        <fullName evidence="2">Restriction endonuclease type IV Mrr domain-containing protein</fullName>
    </recommendedName>
</protein>
<dbReference type="AlphaFoldDB" id="A0A1W1BNG3"/>
<evidence type="ECO:0008006" key="2">
    <source>
        <dbReference type="Google" id="ProtNLM"/>
    </source>
</evidence>
<reference evidence="1" key="1">
    <citation type="submission" date="2016-10" db="EMBL/GenBank/DDBJ databases">
        <authorList>
            <person name="de Groot N.N."/>
        </authorList>
    </citation>
    <scope>NUCLEOTIDE SEQUENCE</scope>
</reference>
<accession>A0A1W1BNG3</accession>
<dbReference type="InterPro" id="IPR011335">
    <property type="entry name" value="Restrct_endonuc-II-like"/>
</dbReference>
<name>A0A1W1BNG3_9ZZZZ</name>
<dbReference type="EMBL" id="FPHE01000059">
    <property type="protein sequence ID" value="SFV55053.1"/>
    <property type="molecule type" value="Genomic_DNA"/>
</dbReference>
<organism evidence="1">
    <name type="scientific">hydrothermal vent metagenome</name>
    <dbReference type="NCBI Taxonomy" id="652676"/>
    <lineage>
        <taxon>unclassified sequences</taxon>
        <taxon>metagenomes</taxon>
        <taxon>ecological metagenomes</taxon>
    </lineage>
</organism>
<dbReference type="SUPFAM" id="SSF52980">
    <property type="entry name" value="Restriction endonuclease-like"/>
    <property type="match status" value="1"/>
</dbReference>
<gene>
    <name evidence="1" type="ORF">MNB_SV-12-300</name>
</gene>
<proteinExistence type="predicted"/>